<dbReference type="RefSeq" id="WP_150413613.1">
    <property type="nucleotide sequence ID" value="NZ_VYQF01000001.1"/>
</dbReference>
<reference evidence="1 2" key="1">
    <citation type="submission" date="2019-09" db="EMBL/GenBank/DDBJ databases">
        <title>Draft genome sequence of Ginsengibacter sp. BR5-29.</title>
        <authorList>
            <person name="Im W.-T."/>
        </authorList>
    </citation>
    <scope>NUCLEOTIDE SEQUENCE [LARGE SCALE GENOMIC DNA]</scope>
    <source>
        <strain evidence="1 2">BR5-29</strain>
    </source>
</reference>
<name>A0A5J5IMC9_9BACT</name>
<gene>
    <name evidence="1" type="ORF">FW778_05565</name>
</gene>
<protein>
    <recommendedName>
        <fullName evidence="3">DUF2116 family Zn-ribbon domain-containing protein</fullName>
    </recommendedName>
</protein>
<dbReference type="Proteomes" id="UP000326903">
    <property type="component" value="Unassembled WGS sequence"/>
</dbReference>
<evidence type="ECO:0008006" key="3">
    <source>
        <dbReference type="Google" id="ProtNLM"/>
    </source>
</evidence>
<organism evidence="1 2">
    <name type="scientific">Ginsengibacter hankyongi</name>
    <dbReference type="NCBI Taxonomy" id="2607284"/>
    <lineage>
        <taxon>Bacteria</taxon>
        <taxon>Pseudomonadati</taxon>
        <taxon>Bacteroidota</taxon>
        <taxon>Chitinophagia</taxon>
        <taxon>Chitinophagales</taxon>
        <taxon>Chitinophagaceae</taxon>
        <taxon>Ginsengibacter</taxon>
    </lineage>
</organism>
<evidence type="ECO:0000313" key="1">
    <source>
        <dbReference type="EMBL" id="KAA9041493.1"/>
    </source>
</evidence>
<dbReference type="AlphaFoldDB" id="A0A5J5IMC9"/>
<keyword evidence="2" id="KW-1185">Reference proteome</keyword>
<evidence type="ECO:0000313" key="2">
    <source>
        <dbReference type="Proteomes" id="UP000326903"/>
    </source>
</evidence>
<comment type="caution">
    <text evidence="1">The sequence shown here is derived from an EMBL/GenBank/DDBJ whole genome shotgun (WGS) entry which is preliminary data.</text>
</comment>
<sequence length="123" mass="14583">MTSETKIKLCLTCAKPVKGRTDKKFCDDYCRNNYNNQLKSGTTNLIRNINNALGKNRRILENFFGKEDMTKTTKDKLLEKGFQFKYITNTYTNKKGNVYFFCYDLGYLPLENDWYLLVKRKEE</sequence>
<accession>A0A5J5IMC9</accession>
<proteinExistence type="predicted"/>
<dbReference type="EMBL" id="VYQF01000001">
    <property type="protein sequence ID" value="KAA9041493.1"/>
    <property type="molecule type" value="Genomic_DNA"/>
</dbReference>